<dbReference type="EMBL" id="CAIIXF020000003">
    <property type="protein sequence ID" value="CAH1780256.1"/>
    <property type="molecule type" value="Genomic_DNA"/>
</dbReference>
<organism evidence="1 2">
    <name type="scientific">Owenia fusiformis</name>
    <name type="common">Polychaete worm</name>
    <dbReference type="NCBI Taxonomy" id="6347"/>
    <lineage>
        <taxon>Eukaryota</taxon>
        <taxon>Metazoa</taxon>
        <taxon>Spiralia</taxon>
        <taxon>Lophotrochozoa</taxon>
        <taxon>Annelida</taxon>
        <taxon>Polychaeta</taxon>
        <taxon>Sedentaria</taxon>
        <taxon>Canalipalpata</taxon>
        <taxon>Sabellida</taxon>
        <taxon>Oweniida</taxon>
        <taxon>Oweniidae</taxon>
        <taxon>Owenia</taxon>
    </lineage>
</organism>
<evidence type="ECO:0000313" key="1">
    <source>
        <dbReference type="EMBL" id="CAH1780256.1"/>
    </source>
</evidence>
<comment type="caution">
    <text evidence="1">The sequence shown here is derived from an EMBL/GenBank/DDBJ whole genome shotgun (WGS) entry which is preliminary data.</text>
</comment>
<protein>
    <submittedName>
        <fullName evidence="1">Uncharacterized protein</fullName>
    </submittedName>
</protein>
<feature type="non-terminal residue" evidence="1">
    <location>
        <position position="105"/>
    </location>
</feature>
<accession>A0A8J1URD8</accession>
<dbReference type="InterPro" id="IPR008979">
    <property type="entry name" value="Galactose-bd-like_sf"/>
</dbReference>
<name>A0A8J1URD8_OWEFU</name>
<proteinExistence type="predicted"/>
<sequence>TDLSLCEVKVYGSAIERVIPPTTIKLDLFGSTADSSSGLEEQLPIDADYTQTAGLCTSITGVDPWWVVDLGGSYYVATVNIYTLTTLNNFDIRLISVLDVNPLAS</sequence>
<dbReference type="SUPFAM" id="SSF49785">
    <property type="entry name" value="Galactose-binding domain-like"/>
    <property type="match status" value="1"/>
</dbReference>
<gene>
    <name evidence="1" type="ORF">OFUS_LOCUS6969</name>
</gene>
<dbReference type="Gene3D" id="2.60.120.260">
    <property type="entry name" value="Galactose-binding domain-like"/>
    <property type="match status" value="1"/>
</dbReference>
<evidence type="ECO:0000313" key="2">
    <source>
        <dbReference type="Proteomes" id="UP000749559"/>
    </source>
</evidence>
<keyword evidence="2" id="KW-1185">Reference proteome</keyword>
<dbReference type="Proteomes" id="UP000749559">
    <property type="component" value="Unassembled WGS sequence"/>
</dbReference>
<dbReference type="AlphaFoldDB" id="A0A8J1URD8"/>
<reference evidence="1" key="1">
    <citation type="submission" date="2022-03" db="EMBL/GenBank/DDBJ databases">
        <authorList>
            <person name="Martin C."/>
        </authorList>
    </citation>
    <scope>NUCLEOTIDE SEQUENCE</scope>
</reference>
<feature type="non-terminal residue" evidence="1">
    <location>
        <position position="1"/>
    </location>
</feature>